<accession>A0ABS5SVE3</accession>
<keyword evidence="2" id="KW-1185">Reference proteome</keyword>
<dbReference type="Proteomes" id="UP000790096">
    <property type="component" value="Unassembled WGS sequence"/>
</dbReference>
<dbReference type="RefSeq" id="WP_214236630.1">
    <property type="nucleotide sequence ID" value="NZ_JABBFR010000005.1"/>
</dbReference>
<protein>
    <recommendedName>
        <fullName evidence="3">Lipoprotein</fullName>
    </recommendedName>
</protein>
<gene>
    <name evidence="1" type="ORF">HH682_05680</name>
</gene>
<reference evidence="1 2" key="1">
    <citation type="submission" date="2020-04" db="EMBL/GenBank/DDBJ databases">
        <title>Genome sequencing of Rosenbergiella species.</title>
        <authorList>
            <person name="Alvarez-Perez S."/>
            <person name="Lievens B."/>
        </authorList>
    </citation>
    <scope>NUCLEOTIDE SEQUENCE [LARGE SCALE GENOMIC DNA]</scope>
    <source>
        <strain evidence="1 2">S61</strain>
    </source>
</reference>
<evidence type="ECO:0000313" key="1">
    <source>
        <dbReference type="EMBL" id="MBT0723936.1"/>
    </source>
</evidence>
<evidence type="ECO:0000313" key="2">
    <source>
        <dbReference type="Proteomes" id="UP000790096"/>
    </source>
</evidence>
<evidence type="ECO:0008006" key="3">
    <source>
        <dbReference type="Google" id="ProtNLM"/>
    </source>
</evidence>
<organism evidence="1 2">
    <name type="scientific">Rosenbergiella gaditana</name>
    <dbReference type="NCBI Taxonomy" id="2726987"/>
    <lineage>
        <taxon>Bacteria</taxon>
        <taxon>Pseudomonadati</taxon>
        <taxon>Pseudomonadota</taxon>
        <taxon>Gammaproteobacteria</taxon>
        <taxon>Enterobacterales</taxon>
        <taxon>Erwiniaceae</taxon>
        <taxon>Rosenbergiella</taxon>
    </lineage>
</organism>
<comment type="caution">
    <text evidence="1">The sequence shown here is derived from an EMBL/GenBank/DDBJ whole genome shotgun (WGS) entry which is preliminary data.</text>
</comment>
<sequence length="98" mass="11196">MSYNKVVWAGIAFSVCTLMVGCAKQQAGGFTQIDHDNIAHTYQYRYQSHKLNRAALNTYIMHRCAQDGFDKVDPLPEEAGALPGYTTRWFQCNYQIKK</sequence>
<proteinExistence type="predicted"/>
<dbReference type="EMBL" id="JABBFR010000005">
    <property type="protein sequence ID" value="MBT0723936.1"/>
    <property type="molecule type" value="Genomic_DNA"/>
</dbReference>
<name>A0ABS5SVE3_9GAMM</name>
<dbReference type="PROSITE" id="PS51257">
    <property type="entry name" value="PROKAR_LIPOPROTEIN"/>
    <property type="match status" value="1"/>
</dbReference>